<proteinExistence type="predicted"/>
<dbReference type="EMBL" id="GL732651">
    <property type="protein sequence ID" value="EFX68643.1"/>
    <property type="molecule type" value="Genomic_DNA"/>
</dbReference>
<sequence>MTYFMGTKCTLCIEGQKKEDEFRCRQIGKRVFYSFQNQEEKEEEEKDERNLFICDRCHFWEARANDFSGVAQMAWTIMLAKEWTARKEAGCDDLAMSPPSPPNSARPVGPSTRTRIHLLLSSDLFHFIPPALLNSAGAFSSPTAALTSPSLKRFGTSRHGSEP</sequence>
<dbReference type="AlphaFoldDB" id="E9HI09"/>
<dbReference type="PhylomeDB" id="E9HI09"/>
<keyword evidence="3" id="KW-1185">Reference proteome</keyword>
<name>E9HI09_DAPPU</name>
<accession>E9HI09</accession>
<dbReference type="InParanoid" id="E9HI09"/>
<evidence type="ECO:0000256" key="1">
    <source>
        <dbReference type="SAM" id="MobiDB-lite"/>
    </source>
</evidence>
<dbReference type="HOGENOM" id="CLU_1628709_0_0_1"/>
<evidence type="ECO:0000313" key="3">
    <source>
        <dbReference type="Proteomes" id="UP000000305"/>
    </source>
</evidence>
<evidence type="ECO:0000313" key="2">
    <source>
        <dbReference type="EMBL" id="EFX68643.1"/>
    </source>
</evidence>
<feature type="compositionally biased region" description="Polar residues" evidence="1">
    <location>
        <begin position="141"/>
        <end position="150"/>
    </location>
</feature>
<feature type="region of interest" description="Disordered" evidence="1">
    <location>
        <begin position="141"/>
        <end position="163"/>
    </location>
</feature>
<dbReference type="Proteomes" id="UP000000305">
    <property type="component" value="Unassembled WGS sequence"/>
</dbReference>
<protein>
    <submittedName>
        <fullName evidence="2">Uncharacterized protein</fullName>
    </submittedName>
</protein>
<dbReference type="KEGG" id="dpx:DAPPUDRAFT_259860"/>
<organism evidence="2 3">
    <name type="scientific">Daphnia pulex</name>
    <name type="common">Water flea</name>
    <dbReference type="NCBI Taxonomy" id="6669"/>
    <lineage>
        <taxon>Eukaryota</taxon>
        <taxon>Metazoa</taxon>
        <taxon>Ecdysozoa</taxon>
        <taxon>Arthropoda</taxon>
        <taxon>Crustacea</taxon>
        <taxon>Branchiopoda</taxon>
        <taxon>Diplostraca</taxon>
        <taxon>Cladocera</taxon>
        <taxon>Anomopoda</taxon>
        <taxon>Daphniidae</taxon>
        <taxon>Daphnia</taxon>
    </lineage>
</organism>
<reference evidence="2 3" key="1">
    <citation type="journal article" date="2011" name="Science">
        <title>The ecoresponsive genome of Daphnia pulex.</title>
        <authorList>
            <person name="Colbourne J.K."/>
            <person name="Pfrender M.E."/>
            <person name="Gilbert D."/>
            <person name="Thomas W.K."/>
            <person name="Tucker A."/>
            <person name="Oakley T.H."/>
            <person name="Tokishita S."/>
            <person name="Aerts A."/>
            <person name="Arnold G.J."/>
            <person name="Basu M.K."/>
            <person name="Bauer D.J."/>
            <person name="Caceres C.E."/>
            <person name="Carmel L."/>
            <person name="Casola C."/>
            <person name="Choi J.H."/>
            <person name="Detter J.C."/>
            <person name="Dong Q."/>
            <person name="Dusheyko S."/>
            <person name="Eads B.D."/>
            <person name="Frohlich T."/>
            <person name="Geiler-Samerotte K.A."/>
            <person name="Gerlach D."/>
            <person name="Hatcher P."/>
            <person name="Jogdeo S."/>
            <person name="Krijgsveld J."/>
            <person name="Kriventseva E.V."/>
            <person name="Kultz D."/>
            <person name="Laforsch C."/>
            <person name="Lindquist E."/>
            <person name="Lopez J."/>
            <person name="Manak J.R."/>
            <person name="Muller J."/>
            <person name="Pangilinan J."/>
            <person name="Patwardhan R.P."/>
            <person name="Pitluck S."/>
            <person name="Pritham E.J."/>
            <person name="Rechtsteiner A."/>
            <person name="Rho M."/>
            <person name="Rogozin I.B."/>
            <person name="Sakarya O."/>
            <person name="Salamov A."/>
            <person name="Schaack S."/>
            <person name="Shapiro H."/>
            <person name="Shiga Y."/>
            <person name="Skalitzky C."/>
            <person name="Smith Z."/>
            <person name="Souvorov A."/>
            <person name="Sung W."/>
            <person name="Tang Z."/>
            <person name="Tsuchiya D."/>
            <person name="Tu H."/>
            <person name="Vos H."/>
            <person name="Wang M."/>
            <person name="Wolf Y.I."/>
            <person name="Yamagata H."/>
            <person name="Yamada T."/>
            <person name="Ye Y."/>
            <person name="Shaw J.R."/>
            <person name="Andrews J."/>
            <person name="Crease T.J."/>
            <person name="Tang H."/>
            <person name="Lucas S.M."/>
            <person name="Robertson H.M."/>
            <person name="Bork P."/>
            <person name="Koonin E.V."/>
            <person name="Zdobnov E.M."/>
            <person name="Grigoriev I.V."/>
            <person name="Lynch M."/>
            <person name="Boore J.L."/>
        </authorList>
    </citation>
    <scope>NUCLEOTIDE SEQUENCE [LARGE SCALE GENOMIC DNA]</scope>
</reference>
<gene>
    <name evidence="2" type="ORF">DAPPUDRAFT_259860</name>
</gene>